<evidence type="ECO:0000256" key="1">
    <source>
        <dbReference type="SAM" id="MobiDB-lite"/>
    </source>
</evidence>
<dbReference type="AlphaFoldDB" id="A0A5B7EAJ6"/>
<accession>A0A5B7EAJ6</accession>
<evidence type="ECO:0000313" key="3">
    <source>
        <dbReference type="Proteomes" id="UP000324222"/>
    </source>
</evidence>
<protein>
    <submittedName>
        <fullName evidence="2">Uncharacterized protein</fullName>
    </submittedName>
</protein>
<gene>
    <name evidence="2" type="ORF">E2C01_023916</name>
</gene>
<organism evidence="2 3">
    <name type="scientific">Portunus trituberculatus</name>
    <name type="common">Swimming crab</name>
    <name type="synonym">Neptunus trituberculatus</name>
    <dbReference type="NCBI Taxonomy" id="210409"/>
    <lineage>
        <taxon>Eukaryota</taxon>
        <taxon>Metazoa</taxon>
        <taxon>Ecdysozoa</taxon>
        <taxon>Arthropoda</taxon>
        <taxon>Crustacea</taxon>
        <taxon>Multicrustacea</taxon>
        <taxon>Malacostraca</taxon>
        <taxon>Eumalacostraca</taxon>
        <taxon>Eucarida</taxon>
        <taxon>Decapoda</taxon>
        <taxon>Pleocyemata</taxon>
        <taxon>Brachyura</taxon>
        <taxon>Eubrachyura</taxon>
        <taxon>Portunoidea</taxon>
        <taxon>Portunidae</taxon>
        <taxon>Portuninae</taxon>
        <taxon>Portunus</taxon>
    </lineage>
</organism>
<proteinExistence type="predicted"/>
<comment type="caution">
    <text evidence="2">The sequence shown here is derived from an EMBL/GenBank/DDBJ whole genome shotgun (WGS) entry which is preliminary data.</text>
</comment>
<feature type="region of interest" description="Disordered" evidence="1">
    <location>
        <begin position="1"/>
        <end position="21"/>
    </location>
</feature>
<keyword evidence="3" id="KW-1185">Reference proteome</keyword>
<dbReference type="EMBL" id="VSRR010002292">
    <property type="protein sequence ID" value="MPC30648.1"/>
    <property type="molecule type" value="Genomic_DNA"/>
</dbReference>
<evidence type="ECO:0000313" key="2">
    <source>
        <dbReference type="EMBL" id="MPC30648.1"/>
    </source>
</evidence>
<sequence length="130" mass="14428">MSVVSESSERKGKSHQEREQDRCAKSADILASLWAIFAANGWQKPTLTGQPIVSETWAFWSFTSDPASLHLTYHPDAYSKTQVLFFLLVRLQCRGKFKSARGSTPAQSAPRLGMRSASNNLLVTQPAFPL</sequence>
<name>A0A5B7EAJ6_PORTR</name>
<feature type="compositionally biased region" description="Basic and acidic residues" evidence="1">
    <location>
        <begin position="7"/>
        <end position="21"/>
    </location>
</feature>
<reference evidence="2 3" key="1">
    <citation type="submission" date="2019-05" db="EMBL/GenBank/DDBJ databases">
        <title>Another draft genome of Portunus trituberculatus and its Hox gene families provides insights of decapod evolution.</title>
        <authorList>
            <person name="Jeong J.-H."/>
            <person name="Song I."/>
            <person name="Kim S."/>
            <person name="Choi T."/>
            <person name="Kim D."/>
            <person name="Ryu S."/>
            <person name="Kim W."/>
        </authorList>
    </citation>
    <scope>NUCLEOTIDE SEQUENCE [LARGE SCALE GENOMIC DNA]</scope>
    <source>
        <tissue evidence="2">Muscle</tissue>
    </source>
</reference>
<dbReference type="Proteomes" id="UP000324222">
    <property type="component" value="Unassembled WGS sequence"/>
</dbReference>